<feature type="region of interest" description="Disordered" evidence="1">
    <location>
        <begin position="25"/>
        <end position="78"/>
    </location>
</feature>
<protein>
    <submittedName>
        <fullName evidence="3">Uncharacterized protein</fullName>
    </submittedName>
</protein>
<keyword evidence="2" id="KW-0812">Transmembrane</keyword>
<gene>
    <name evidence="3" type="ORF">BaRGS_00026044</name>
</gene>
<keyword evidence="4" id="KW-1185">Reference proteome</keyword>
<keyword evidence="2" id="KW-1133">Transmembrane helix</keyword>
<feature type="transmembrane region" description="Helical" evidence="2">
    <location>
        <begin position="87"/>
        <end position="109"/>
    </location>
</feature>
<sequence>MDSRPWWQRMDDYSGHFVPRAKLGDTQSYTPSVGNPTFGVVPPSESDDSERNAFASAPYRQQGGSANDFDVSSSSSSSKKRGRRRRIAFIICCILAVVAAVAIAVGVAVSQLTDSEDEASAEDSSVARMRGELAGQSFVEDMRNSSSDAFRRFEIEFCENMTALAAEDPNLDPTGCTVNSLQ</sequence>
<dbReference type="AlphaFoldDB" id="A0ABD0K7C3"/>
<organism evidence="3 4">
    <name type="scientific">Batillaria attramentaria</name>
    <dbReference type="NCBI Taxonomy" id="370345"/>
    <lineage>
        <taxon>Eukaryota</taxon>
        <taxon>Metazoa</taxon>
        <taxon>Spiralia</taxon>
        <taxon>Lophotrochozoa</taxon>
        <taxon>Mollusca</taxon>
        <taxon>Gastropoda</taxon>
        <taxon>Caenogastropoda</taxon>
        <taxon>Sorbeoconcha</taxon>
        <taxon>Cerithioidea</taxon>
        <taxon>Batillariidae</taxon>
        <taxon>Batillaria</taxon>
    </lineage>
</organism>
<keyword evidence="2" id="KW-0472">Membrane</keyword>
<accession>A0ABD0K7C3</accession>
<evidence type="ECO:0000256" key="2">
    <source>
        <dbReference type="SAM" id="Phobius"/>
    </source>
</evidence>
<comment type="caution">
    <text evidence="3">The sequence shown here is derived from an EMBL/GenBank/DDBJ whole genome shotgun (WGS) entry which is preliminary data.</text>
</comment>
<proteinExistence type="predicted"/>
<evidence type="ECO:0000313" key="3">
    <source>
        <dbReference type="EMBL" id="KAK7482746.1"/>
    </source>
</evidence>
<dbReference type="EMBL" id="JACVVK020000239">
    <property type="protein sequence ID" value="KAK7482746.1"/>
    <property type="molecule type" value="Genomic_DNA"/>
</dbReference>
<name>A0ABD0K7C3_9CAEN</name>
<reference evidence="3 4" key="1">
    <citation type="journal article" date="2023" name="Sci. Data">
        <title>Genome assembly of the Korean intertidal mud-creeper Batillaria attramentaria.</title>
        <authorList>
            <person name="Patra A.K."/>
            <person name="Ho P.T."/>
            <person name="Jun S."/>
            <person name="Lee S.J."/>
            <person name="Kim Y."/>
            <person name="Won Y.J."/>
        </authorList>
    </citation>
    <scope>NUCLEOTIDE SEQUENCE [LARGE SCALE GENOMIC DNA]</scope>
    <source>
        <strain evidence="3">Wonlab-2016</strain>
    </source>
</reference>
<dbReference type="Proteomes" id="UP001519460">
    <property type="component" value="Unassembled WGS sequence"/>
</dbReference>
<evidence type="ECO:0000256" key="1">
    <source>
        <dbReference type="SAM" id="MobiDB-lite"/>
    </source>
</evidence>
<feature type="compositionally biased region" description="Polar residues" evidence="1">
    <location>
        <begin position="25"/>
        <end position="35"/>
    </location>
</feature>
<evidence type="ECO:0000313" key="4">
    <source>
        <dbReference type="Proteomes" id="UP001519460"/>
    </source>
</evidence>